<sequence>MEQDNCFVEEKELLNVALFQKTNYAFLFSGTASIPKARLSVLPPEIKYIIVHDAMQPNKNKLFKSQKETSKAAEPSIVQSHVPEKSLVLPSTIKGSQENTLAPKFDSRSATYFEYEDLLALNQEPSLLTENTPPLLPPSSSNSSSLSDFLFETGFETDLVKELEDLISLEKSSLQEDYTEDTNSLLRANCQLLTKLQELQELRFLDGKTADISETERNLESNLLKLSSSCKPKELIFDPCVIESAMSRVGSDYPVYGGTLPPQRPYPFASNASSSSSYPQTATIQKNF</sequence>
<proteinExistence type="predicted"/>
<dbReference type="AlphaFoldDB" id="A0A2T9ZCI3"/>
<organism evidence="2 3">
    <name type="scientific">Smittium megazygosporum</name>
    <dbReference type="NCBI Taxonomy" id="133381"/>
    <lineage>
        <taxon>Eukaryota</taxon>
        <taxon>Fungi</taxon>
        <taxon>Fungi incertae sedis</taxon>
        <taxon>Zoopagomycota</taxon>
        <taxon>Kickxellomycotina</taxon>
        <taxon>Harpellomycetes</taxon>
        <taxon>Harpellales</taxon>
        <taxon>Legeriomycetaceae</taxon>
        <taxon>Smittium</taxon>
    </lineage>
</organism>
<evidence type="ECO:0000256" key="1">
    <source>
        <dbReference type="SAM" id="MobiDB-lite"/>
    </source>
</evidence>
<dbReference type="Proteomes" id="UP000245609">
    <property type="component" value="Unassembled WGS sequence"/>
</dbReference>
<feature type="compositionally biased region" description="Polar residues" evidence="1">
    <location>
        <begin position="278"/>
        <end position="288"/>
    </location>
</feature>
<comment type="caution">
    <text evidence="2">The sequence shown here is derived from an EMBL/GenBank/DDBJ whole genome shotgun (WGS) entry which is preliminary data.</text>
</comment>
<feature type="region of interest" description="Disordered" evidence="1">
    <location>
        <begin position="267"/>
        <end position="288"/>
    </location>
</feature>
<dbReference type="EMBL" id="MBFS01000545">
    <property type="protein sequence ID" value="PVV02247.1"/>
    <property type="molecule type" value="Genomic_DNA"/>
</dbReference>
<reference evidence="2 3" key="1">
    <citation type="journal article" date="2018" name="MBio">
        <title>Comparative Genomics Reveals the Core Gene Toolbox for the Fungus-Insect Symbiosis.</title>
        <authorList>
            <person name="Wang Y."/>
            <person name="Stata M."/>
            <person name="Wang W."/>
            <person name="Stajich J.E."/>
            <person name="White M.M."/>
            <person name="Moncalvo J.M."/>
        </authorList>
    </citation>
    <scope>NUCLEOTIDE SEQUENCE [LARGE SCALE GENOMIC DNA]</scope>
    <source>
        <strain evidence="2 3">SC-DP-2</strain>
    </source>
</reference>
<accession>A0A2T9ZCI3</accession>
<evidence type="ECO:0000313" key="3">
    <source>
        <dbReference type="Proteomes" id="UP000245609"/>
    </source>
</evidence>
<gene>
    <name evidence="2" type="ORF">BB560_003302</name>
</gene>
<keyword evidence="3" id="KW-1185">Reference proteome</keyword>
<protein>
    <submittedName>
        <fullName evidence="2">Uncharacterized protein</fullName>
    </submittedName>
</protein>
<dbReference type="OrthoDB" id="21648at2759"/>
<evidence type="ECO:0000313" key="2">
    <source>
        <dbReference type="EMBL" id="PVV02247.1"/>
    </source>
</evidence>
<name>A0A2T9ZCI3_9FUNG</name>